<dbReference type="PRINTS" id="PR00301">
    <property type="entry name" value="HEATSHOCK70"/>
</dbReference>
<dbReference type="GO" id="GO:0051082">
    <property type="term" value="F:unfolded protein binding"/>
    <property type="evidence" value="ECO:0007669"/>
    <property type="project" value="InterPro"/>
</dbReference>
<evidence type="ECO:0000256" key="2">
    <source>
        <dbReference type="ARBA" id="ARBA00014415"/>
    </source>
</evidence>
<evidence type="ECO:0000256" key="9">
    <source>
        <dbReference type="RuleBase" id="RU003322"/>
    </source>
</evidence>
<dbReference type="FunFam" id="2.60.34.10:FF:000014">
    <property type="entry name" value="Chaperone protein DnaK HSP70"/>
    <property type="match status" value="1"/>
</dbReference>
<dbReference type="AlphaFoldDB" id="A0A1C3NIE7"/>
<organism evidence="12 13">
    <name type="scientific">Xanthomonas bromi</name>
    <dbReference type="NCBI Taxonomy" id="56449"/>
    <lineage>
        <taxon>Bacteria</taxon>
        <taxon>Pseudomonadati</taxon>
        <taxon>Pseudomonadota</taxon>
        <taxon>Gammaproteobacteria</taxon>
        <taxon>Lysobacterales</taxon>
        <taxon>Lysobacteraceae</taxon>
        <taxon>Xanthomonas</taxon>
    </lineage>
</organism>
<dbReference type="Gene3D" id="2.60.34.10">
    <property type="entry name" value="Substrate Binding Domain Of DNAk, Chain A, domain 1"/>
    <property type="match status" value="1"/>
</dbReference>
<evidence type="ECO:0000256" key="10">
    <source>
        <dbReference type="SAM" id="MobiDB-lite"/>
    </source>
</evidence>
<keyword evidence="4 8" id="KW-0547">Nucleotide-binding</keyword>
<dbReference type="Pfam" id="PF00012">
    <property type="entry name" value="HSP70"/>
    <property type="match status" value="1"/>
</dbReference>
<keyword evidence="14" id="KW-1185">Reference proteome</keyword>
<dbReference type="InterPro" id="IPR029048">
    <property type="entry name" value="HSP70_C_sf"/>
</dbReference>
<accession>A0A1C3NIE7</accession>
<dbReference type="SUPFAM" id="SSF100920">
    <property type="entry name" value="Heat shock protein 70kD (HSP70), peptide-binding domain"/>
    <property type="match status" value="1"/>
</dbReference>
<dbReference type="FunFam" id="1.20.1270.10:FF:000001">
    <property type="entry name" value="Molecular chaperone DnaK"/>
    <property type="match status" value="1"/>
</dbReference>
<dbReference type="InterPro" id="IPR013126">
    <property type="entry name" value="Hsp_70_fam"/>
</dbReference>
<dbReference type="CDD" id="cd10234">
    <property type="entry name" value="ASKHA_NBD_HSP70_DnaK-like"/>
    <property type="match status" value="1"/>
</dbReference>
<dbReference type="EMBL" id="FLTX01000011">
    <property type="protein sequence ID" value="SBV50175.1"/>
    <property type="molecule type" value="Genomic_DNA"/>
</dbReference>
<dbReference type="PROSITE" id="PS00297">
    <property type="entry name" value="HSP70_1"/>
    <property type="match status" value="1"/>
</dbReference>
<feature type="modified residue" description="Phosphothreonine; by autocatalysis" evidence="8">
    <location>
        <position position="200"/>
    </location>
</feature>
<name>A0A1C3NIE7_9XANT</name>
<comment type="similarity">
    <text evidence="1 8 9">Belongs to the heat shock protein 70 family.</text>
</comment>
<evidence type="ECO:0000256" key="5">
    <source>
        <dbReference type="ARBA" id="ARBA00022840"/>
    </source>
</evidence>
<dbReference type="GO" id="GO:0140662">
    <property type="term" value="F:ATP-dependent protein folding chaperone"/>
    <property type="evidence" value="ECO:0007669"/>
    <property type="project" value="InterPro"/>
</dbReference>
<dbReference type="NCBIfam" id="NF003520">
    <property type="entry name" value="PRK05183.1"/>
    <property type="match status" value="1"/>
</dbReference>
<dbReference type="PROSITE" id="PS00329">
    <property type="entry name" value="HSP70_2"/>
    <property type="match status" value="1"/>
</dbReference>
<evidence type="ECO:0000256" key="6">
    <source>
        <dbReference type="ARBA" id="ARBA00023016"/>
    </source>
</evidence>
<dbReference type="RefSeq" id="WP_065466632.1">
    <property type="nucleotide sequence ID" value="NZ_FLTX01000011.1"/>
</dbReference>
<dbReference type="InterPro" id="IPR018181">
    <property type="entry name" value="Heat_shock_70_CS"/>
</dbReference>
<dbReference type="Gene3D" id="3.90.640.10">
    <property type="entry name" value="Actin, Chain A, domain 4"/>
    <property type="match status" value="1"/>
</dbReference>
<comment type="induction">
    <text evidence="8">By stress conditions e.g. heat shock.</text>
</comment>
<reference evidence="11 14" key="2">
    <citation type="submission" date="2016-08" db="EMBL/GenBank/DDBJ databases">
        <title>Evolution of the type three secretion system and type three effector repertoires in Xanthomonas.</title>
        <authorList>
            <person name="Merda D."/>
            <person name="Briand M."/>
            <person name="Bosis E."/>
            <person name="Rousseau C."/>
            <person name="Portier P."/>
            <person name="Jacques M.-A."/>
            <person name="Fischer-Le Saux M."/>
        </authorList>
    </citation>
    <scope>NUCLEOTIDE SEQUENCE [LARGE SCALE GENOMIC DNA]</scope>
    <source>
        <strain evidence="11 14">CFBP1976</strain>
    </source>
</reference>
<dbReference type="Gene3D" id="1.20.1270.10">
    <property type="match status" value="1"/>
</dbReference>
<keyword evidence="6 8" id="KW-0346">Stress response</keyword>
<evidence type="ECO:0000256" key="3">
    <source>
        <dbReference type="ARBA" id="ARBA00022553"/>
    </source>
</evidence>
<evidence type="ECO:0000313" key="12">
    <source>
        <dbReference type="EMBL" id="SBV50175.1"/>
    </source>
</evidence>
<sequence length="641" mass="68738">MGKIIGIDLGTTNSCVSIMDGGKARVIENSEGDRTTPSIVAYTKDGEVLVGASAKRQAVTNPKNTFYAVKRLIGRKFTDGEVQKDISHVPYGILAHDNGDAWVQTSDAKRMAPQEISARVLEKMKKTAEDFLGEKVTEAVITVPAYFNDSQRQATKDAGRIAGLDVKRIINEPTAAALAYGLDKNGGDRKIAVYDLGGGTFDVSIIEIAEVDGEKQFEVLATNGDTFLGGEDFDNRVIEYLVDEFNKDQGIDLRKDPLALQRLKDAAERAKIELSSSQQTEVNLPYVTADASGPKHLNIKLTRAKLEALVEDLVKKSIEPCRTALNDAGLRASDVNEVILVGGQTRMPKVQQAVADFFGKEPRKDVNPDEAVAVGAAIQGGVLAGDVKDVLLLDVTPLSLGIETMGGVFTKIIEKNTTIPTKASQTFSTAEDNQSAVTVHVLQGEREQARFNKSLAKFDLSGIEPAPRGMPQVEVSFDIDANGILHVSAKDKKTNKEQKVEIKAGSGLSDEEIQRMVADAEANREEDKKFQELVQTRNQADGLIHATRTAITEHGSKVGGDVIGKVEAALADLETAMKGDDKAQIEARSKTLEEAGQSLYAAAAAAEQGGNADAASGNAQASKAADDVVDAEFTEVKDDKK</sequence>
<dbReference type="Gene3D" id="3.30.420.40">
    <property type="match status" value="2"/>
</dbReference>
<evidence type="ECO:0000256" key="4">
    <source>
        <dbReference type="ARBA" id="ARBA00022741"/>
    </source>
</evidence>
<evidence type="ECO:0000256" key="8">
    <source>
        <dbReference type="HAMAP-Rule" id="MF_00332"/>
    </source>
</evidence>
<keyword evidence="7 8" id="KW-0143">Chaperone</keyword>
<evidence type="ECO:0000313" key="13">
    <source>
        <dbReference type="Proteomes" id="UP000092503"/>
    </source>
</evidence>
<dbReference type="FunFam" id="3.30.420.40:FF:000004">
    <property type="entry name" value="Molecular chaperone DnaK"/>
    <property type="match status" value="1"/>
</dbReference>
<dbReference type="PROSITE" id="PS01036">
    <property type="entry name" value="HSP70_3"/>
    <property type="match status" value="1"/>
</dbReference>
<dbReference type="PANTHER" id="PTHR19375">
    <property type="entry name" value="HEAT SHOCK PROTEIN 70KDA"/>
    <property type="match status" value="1"/>
</dbReference>
<evidence type="ECO:0000256" key="7">
    <source>
        <dbReference type="ARBA" id="ARBA00023186"/>
    </source>
</evidence>
<dbReference type="InterPro" id="IPR029047">
    <property type="entry name" value="HSP70_peptide-bd_sf"/>
</dbReference>
<keyword evidence="5 8" id="KW-0067">ATP-binding</keyword>
<keyword evidence="3 8" id="KW-0597">Phosphoprotein</keyword>
<evidence type="ECO:0000313" key="11">
    <source>
        <dbReference type="EMBL" id="PPV08389.1"/>
    </source>
</evidence>
<protein>
    <recommendedName>
        <fullName evidence="2 8">Chaperone protein DnaK</fullName>
    </recommendedName>
    <alternativeName>
        <fullName evidence="8">HSP70</fullName>
    </alternativeName>
    <alternativeName>
        <fullName evidence="8">Heat shock 70 kDa protein</fullName>
    </alternativeName>
    <alternativeName>
        <fullName evidence="8">Heat shock protein 70</fullName>
    </alternativeName>
</protein>
<reference evidence="12 13" key="1">
    <citation type="submission" date="2016-06" db="EMBL/GenBank/DDBJ databases">
        <authorList>
            <person name="Kjaerup R.B."/>
            <person name="Dalgaard T.S."/>
            <person name="Juul-Madsen H.R."/>
        </authorList>
    </citation>
    <scope>NUCLEOTIDE SEQUENCE [LARGE SCALE GENOMIC DNA]</scope>
    <source>
        <strain evidence="12">LMG947</strain>
    </source>
</reference>
<dbReference type="FunFam" id="3.90.640.10:FF:000003">
    <property type="entry name" value="Molecular chaperone DnaK"/>
    <property type="match status" value="1"/>
</dbReference>
<dbReference type="OrthoDB" id="9766019at2"/>
<gene>
    <name evidence="8" type="primary">dnaK</name>
    <name evidence="12" type="ORF">XBLMG947_0951</name>
    <name evidence="11" type="ORF">XbrCFBP1976_04090</name>
</gene>
<dbReference type="STRING" id="56449.XBLMG947_0951"/>
<evidence type="ECO:0000313" key="14">
    <source>
        <dbReference type="Proteomes" id="UP000239710"/>
    </source>
</evidence>
<dbReference type="NCBIfam" id="NF001413">
    <property type="entry name" value="PRK00290.1"/>
    <property type="match status" value="1"/>
</dbReference>
<dbReference type="Proteomes" id="UP000239710">
    <property type="component" value="Unassembled WGS sequence"/>
</dbReference>
<dbReference type="InterPro" id="IPR043129">
    <property type="entry name" value="ATPase_NBD"/>
</dbReference>
<feature type="compositionally biased region" description="Low complexity" evidence="10">
    <location>
        <begin position="603"/>
        <end position="623"/>
    </location>
</feature>
<dbReference type="Proteomes" id="UP000092503">
    <property type="component" value="Unassembled WGS sequence"/>
</dbReference>
<dbReference type="SUPFAM" id="SSF53067">
    <property type="entry name" value="Actin-like ATPase domain"/>
    <property type="match status" value="2"/>
</dbReference>
<dbReference type="HAMAP" id="MF_00332">
    <property type="entry name" value="DnaK"/>
    <property type="match status" value="1"/>
</dbReference>
<proteinExistence type="evidence at transcript level"/>
<evidence type="ECO:0000256" key="1">
    <source>
        <dbReference type="ARBA" id="ARBA00007381"/>
    </source>
</evidence>
<dbReference type="GO" id="GO:0005524">
    <property type="term" value="F:ATP binding"/>
    <property type="evidence" value="ECO:0007669"/>
    <property type="project" value="UniProtKB-UniRule"/>
</dbReference>
<dbReference type="InterPro" id="IPR012725">
    <property type="entry name" value="Chaperone_DnaK"/>
</dbReference>
<feature type="region of interest" description="Disordered" evidence="10">
    <location>
        <begin position="603"/>
        <end position="628"/>
    </location>
</feature>
<dbReference type="NCBIfam" id="TIGR02350">
    <property type="entry name" value="prok_dnaK"/>
    <property type="match status" value="1"/>
</dbReference>
<dbReference type="EMBL" id="MDCE01000004">
    <property type="protein sequence ID" value="PPV08389.1"/>
    <property type="molecule type" value="Genomic_DNA"/>
</dbReference>
<comment type="function">
    <text evidence="8">Acts as a chaperone.</text>
</comment>